<evidence type="ECO:0000256" key="6">
    <source>
        <dbReference type="ARBA" id="ARBA00022824"/>
    </source>
</evidence>
<feature type="compositionally biased region" description="Low complexity" evidence="8">
    <location>
        <begin position="382"/>
        <end position="394"/>
    </location>
</feature>
<organism evidence="11 12">
    <name type="scientific">Tilletia horrida</name>
    <dbReference type="NCBI Taxonomy" id="155126"/>
    <lineage>
        <taxon>Eukaryota</taxon>
        <taxon>Fungi</taxon>
        <taxon>Dikarya</taxon>
        <taxon>Basidiomycota</taxon>
        <taxon>Ustilaginomycotina</taxon>
        <taxon>Exobasidiomycetes</taxon>
        <taxon>Tilletiales</taxon>
        <taxon>Tilletiaceae</taxon>
        <taxon>Tilletia</taxon>
    </lineage>
</organism>
<feature type="compositionally biased region" description="Polar residues" evidence="8">
    <location>
        <begin position="740"/>
        <end position="753"/>
    </location>
</feature>
<evidence type="ECO:0000256" key="3">
    <source>
        <dbReference type="ARBA" id="ARBA00018727"/>
    </source>
</evidence>
<dbReference type="GO" id="GO:0030970">
    <property type="term" value="P:retrograde protein transport, ER to cytosol"/>
    <property type="evidence" value="ECO:0007669"/>
    <property type="project" value="TreeGrafter"/>
</dbReference>
<dbReference type="Pfam" id="PF07915">
    <property type="entry name" value="PRKCSH"/>
    <property type="match status" value="1"/>
</dbReference>
<feature type="compositionally biased region" description="Basic and acidic residues" evidence="8">
    <location>
        <begin position="759"/>
        <end position="777"/>
    </location>
</feature>
<protein>
    <recommendedName>
        <fullName evidence="3">Protein OS-9 homolog</fullName>
    </recommendedName>
</protein>
<evidence type="ECO:0000256" key="7">
    <source>
        <dbReference type="ARBA" id="ARBA00023157"/>
    </source>
</evidence>
<dbReference type="InterPro" id="IPR044865">
    <property type="entry name" value="MRH_dom"/>
</dbReference>
<sequence>MTKRRRTSCAHTRTPLLLSALLLGLSTAPAAQGVKVIRPAQTSDQRFPPDAFAHPAYRVEWLDSEPLRNATAHKLLFESDEAAYEVNDIAPHHVHRGSTQGSGAHGDSFPQFFDAHGKPISRPFSQRSHSIELHFLDPDSPYVCAIPRINSTADKYRVTPESYPSSTTEVLQQALALLEPLKLPAAKSQSGSKNSNPSGFQSHCLYHTIDWFTYAFCHGRTITQFHALPQTVGTVADLAAALADSAQDGSGTKQVVKRIEPRKDPEWPAFVLGRWSPDIDRLLDDEASVLLAPPSKSSEGWAQKDLISQHSTDGRRTSNSQGGDGLRTIPISSADPARVHIHTALIEVVAFDDPAVRHVAAEKDKDGARFLRAAQAAAKASSAAAAASGPSDSSAPDHDLVAGSKSRPEQSTADSKRPPAIAQRYISQTWSDGTPCVDTGDPREIEVQFHCVPSASSHPVDRISMVRETTVCKYVLVIETSRLCSIPALAIGRRSATPGGAGDDAYTIDCRPVVRDDWDADAALRVLEEQRQRQQEEDFLQLTKRIQAQGGLKLTGTKEGTLSSTDGAATQKEGTSADTEKRKLAEDKIAQALSDALAEYFNLDPAGVKEVLGSTGEGVSAERGARAGSQEEYFEADADRDEPTKKDRRMDKLSEIIEQAMGELGGAGDVPIKLVELQVGEDGVVRTASVTTPTAAARKEVTKTSAEPTATETADIDSDIEDAEIVDALFDELGINDWLNSNLGTGGSDSAASQYDGAKTAERSDEAAASDEERRESSSSSPRAKVHHHDEL</sequence>
<feature type="region of interest" description="Disordered" evidence="8">
    <location>
        <begin position="294"/>
        <end position="331"/>
    </location>
</feature>
<gene>
    <name evidence="11" type="primary">YOS9</name>
    <name evidence="11" type="ORF">OC846_002100</name>
</gene>
<evidence type="ECO:0000313" key="12">
    <source>
        <dbReference type="Proteomes" id="UP001176517"/>
    </source>
</evidence>
<evidence type="ECO:0000256" key="8">
    <source>
        <dbReference type="SAM" id="MobiDB-lite"/>
    </source>
</evidence>
<dbReference type="PANTHER" id="PTHR15414">
    <property type="entry name" value="OS-9-RELATED"/>
    <property type="match status" value="1"/>
</dbReference>
<feature type="region of interest" description="Disordered" evidence="8">
    <location>
        <begin position="382"/>
        <end position="420"/>
    </location>
</feature>
<feature type="compositionally biased region" description="Polar residues" evidence="8">
    <location>
        <begin position="295"/>
        <end position="321"/>
    </location>
</feature>
<feature type="signal peptide" evidence="9">
    <location>
        <begin position="1"/>
        <end position="33"/>
    </location>
</feature>
<evidence type="ECO:0000256" key="5">
    <source>
        <dbReference type="ARBA" id="ARBA00022734"/>
    </source>
</evidence>
<evidence type="ECO:0000256" key="9">
    <source>
        <dbReference type="SAM" id="SignalP"/>
    </source>
</evidence>
<evidence type="ECO:0000256" key="2">
    <source>
        <dbReference type="ARBA" id="ARBA00009918"/>
    </source>
</evidence>
<dbReference type="GO" id="GO:0030246">
    <property type="term" value="F:carbohydrate binding"/>
    <property type="evidence" value="ECO:0007669"/>
    <property type="project" value="UniProtKB-KW"/>
</dbReference>
<evidence type="ECO:0000256" key="1">
    <source>
        <dbReference type="ARBA" id="ARBA00004367"/>
    </source>
</evidence>
<comment type="caution">
    <text evidence="11">The sequence shown here is derived from an EMBL/GenBank/DDBJ whole genome shotgun (WGS) entry which is preliminary data.</text>
</comment>
<dbReference type="AlphaFoldDB" id="A0AAN6GT00"/>
<dbReference type="EMBL" id="JAPDMZ010000037">
    <property type="protein sequence ID" value="KAK0554528.1"/>
    <property type="molecule type" value="Genomic_DNA"/>
</dbReference>
<feature type="compositionally biased region" description="Polar residues" evidence="8">
    <location>
        <begin position="563"/>
        <end position="577"/>
    </location>
</feature>
<dbReference type="GO" id="GO:0030968">
    <property type="term" value="P:endoplasmic reticulum unfolded protein response"/>
    <property type="evidence" value="ECO:0007669"/>
    <property type="project" value="InterPro"/>
</dbReference>
<evidence type="ECO:0000256" key="4">
    <source>
        <dbReference type="ARBA" id="ARBA00022729"/>
    </source>
</evidence>
<comment type="similarity">
    <text evidence="2">Belongs to the OS-9 family.</text>
</comment>
<evidence type="ECO:0000259" key="10">
    <source>
        <dbReference type="PROSITE" id="PS51914"/>
    </source>
</evidence>
<keyword evidence="4 9" id="KW-0732">Signal</keyword>
<keyword evidence="12" id="KW-1185">Reference proteome</keyword>
<feature type="domain" description="MRH" evidence="10">
    <location>
        <begin position="202"/>
        <end position="486"/>
    </location>
</feature>
<dbReference type="Proteomes" id="UP001176517">
    <property type="component" value="Unassembled WGS sequence"/>
</dbReference>
<keyword evidence="7" id="KW-1015">Disulfide bond</keyword>
<feature type="chain" id="PRO_5043045331" description="Protein OS-9 homolog" evidence="9">
    <location>
        <begin position="34"/>
        <end position="792"/>
    </location>
</feature>
<name>A0AAN6GT00_9BASI</name>
<dbReference type="GO" id="GO:0005788">
    <property type="term" value="C:endoplasmic reticulum lumen"/>
    <property type="evidence" value="ECO:0007669"/>
    <property type="project" value="TreeGrafter"/>
</dbReference>
<feature type="region of interest" description="Disordered" evidence="8">
    <location>
        <begin position="614"/>
        <end position="649"/>
    </location>
</feature>
<dbReference type="GO" id="GO:0005789">
    <property type="term" value="C:endoplasmic reticulum membrane"/>
    <property type="evidence" value="ECO:0007669"/>
    <property type="project" value="UniProtKB-SubCell"/>
</dbReference>
<accession>A0AAN6GT00</accession>
<reference evidence="11" key="1">
    <citation type="journal article" date="2023" name="PhytoFront">
        <title>Draft Genome Resources of Seven Strains of Tilletia horrida, Causal Agent of Kernel Smut of Rice.</title>
        <authorList>
            <person name="Khanal S."/>
            <person name="Antony Babu S."/>
            <person name="Zhou X.G."/>
        </authorList>
    </citation>
    <scope>NUCLEOTIDE SEQUENCE</scope>
    <source>
        <strain evidence="11">TX6</strain>
    </source>
</reference>
<dbReference type="PANTHER" id="PTHR15414:SF0">
    <property type="entry name" value="ENDOPLASMIC RETICULUM LECTIN 1"/>
    <property type="match status" value="1"/>
</dbReference>
<comment type="subcellular location">
    <subcellularLocation>
        <location evidence="1">Endoplasmic reticulum membrane</location>
        <topology evidence="1">Peripheral membrane protein</topology>
        <orientation evidence="1">Lumenal side</orientation>
    </subcellularLocation>
</comment>
<keyword evidence="6" id="KW-0256">Endoplasmic reticulum</keyword>
<dbReference type="Gene3D" id="2.70.130.10">
    <property type="entry name" value="Mannose-6-phosphate receptor binding domain"/>
    <property type="match status" value="2"/>
</dbReference>
<feature type="region of interest" description="Disordered" evidence="8">
    <location>
        <begin position="740"/>
        <end position="792"/>
    </location>
</feature>
<dbReference type="SUPFAM" id="SSF50911">
    <property type="entry name" value="Mannose 6-phosphate receptor domain"/>
    <property type="match status" value="1"/>
</dbReference>
<proteinExistence type="inferred from homology"/>
<dbReference type="InterPro" id="IPR045149">
    <property type="entry name" value="OS-9-like"/>
</dbReference>
<dbReference type="PROSITE" id="PS51914">
    <property type="entry name" value="MRH"/>
    <property type="match status" value="1"/>
</dbReference>
<dbReference type="InterPro" id="IPR009011">
    <property type="entry name" value="Man6P_isomerase_rcpt-bd_dom_sf"/>
</dbReference>
<dbReference type="InterPro" id="IPR012913">
    <property type="entry name" value="OS9-like_dom"/>
</dbReference>
<evidence type="ECO:0000313" key="11">
    <source>
        <dbReference type="EMBL" id="KAK0554528.1"/>
    </source>
</evidence>
<keyword evidence="5" id="KW-0430">Lectin</keyword>
<feature type="region of interest" description="Disordered" evidence="8">
    <location>
        <begin position="555"/>
        <end position="582"/>
    </location>
</feature>